<dbReference type="RefSeq" id="WP_146602865.1">
    <property type="nucleotide sequence ID" value="NZ_SJPY01000019.1"/>
</dbReference>
<reference evidence="1 2" key="1">
    <citation type="submission" date="2019-02" db="EMBL/GenBank/DDBJ databases">
        <title>Deep-cultivation of Planctomycetes and their phenomic and genomic characterization uncovers novel biology.</title>
        <authorList>
            <person name="Wiegand S."/>
            <person name="Jogler M."/>
            <person name="Boedeker C."/>
            <person name="Pinto D."/>
            <person name="Vollmers J."/>
            <person name="Rivas-Marin E."/>
            <person name="Kohn T."/>
            <person name="Peeters S.H."/>
            <person name="Heuer A."/>
            <person name="Rast P."/>
            <person name="Oberbeckmann S."/>
            <person name="Bunk B."/>
            <person name="Jeske O."/>
            <person name="Meyerdierks A."/>
            <person name="Storesund J.E."/>
            <person name="Kallscheuer N."/>
            <person name="Luecker S."/>
            <person name="Lage O.M."/>
            <person name="Pohl T."/>
            <person name="Merkel B.J."/>
            <person name="Hornburger P."/>
            <person name="Mueller R.-W."/>
            <person name="Bruemmer F."/>
            <person name="Labrenz M."/>
            <person name="Spormann A.M."/>
            <person name="Op Den Camp H."/>
            <person name="Overmann J."/>
            <person name="Amann R."/>
            <person name="Jetten M.S.M."/>
            <person name="Mascher T."/>
            <person name="Medema M.H."/>
            <person name="Devos D.P."/>
            <person name="Kaster A.-K."/>
            <person name="Ovreas L."/>
            <person name="Rohde M."/>
            <person name="Galperin M.Y."/>
            <person name="Jogler C."/>
        </authorList>
    </citation>
    <scope>NUCLEOTIDE SEQUENCE [LARGE SCALE GENOMIC DNA]</scope>
    <source>
        <strain evidence="1 2">Q31b</strain>
    </source>
</reference>
<dbReference type="Proteomes" id="UP000315471">
    <property type="component" value="Unassembled WGS sequence"/>
</dbReference>
<dbReference type="EMBL" id="SJPY01000019">
    <property type="protein sequence ID" value="TWU32667.1"/>
    <property type="molecule type" value="Genomic_DNA"/>
</dbReference>
<sequence>MTVVRWDRVPSEFHYLREAVEACGETRVTLYDPTVGRHVSFIETASDEQLDLIRSAKHQVERREDRLQIEEWCENPAQKRPSVLTAIWYVQGMLFLFDQLDGHQFEVFDDDFDDD</sequence>
<name>A0A5C6DAD1_9BACT</name>
<gene>
    <name evidence="1" type="ORF">Q31b_58250</name>
</gene>
<evidence type="ECO:0000313" key="1">
    <source>
        <dbReference type="EMBL" id="TWU32667.1"/>
    </source>
</evidence>
<keyword evidence="2" id="KW-1185">Reference proteome</keyword>
<comment type="caution">
    <text evidence="1">The sequence shown here is derived from an EMBL/GenBank/DDBJ whole genome shotgun (WGS) entry which is preliminary data.</text>
</comment>
<evidence type="ECO:0000313" key="2">
    <source>
        <dbReference type="Proteomes" id="UP000315471"/>
    </source>
</evidence>
<proteinExistence type="predicted"/>
<dbReference type="AlphaFoldDB" id="A0A5C6DAD1"/>
<protein>
    <submittedName>
        <fullName evidence="1">Uncharacterized protein</fullName>
    </submittedName>
</protein>
<organism evidence="1 2">
    <name type="scientific">Novipirellula aureliae</name>
    <dbReference type="NCBI Taxonomy" id="2527966"/>
    <lineage>
        <taxon>Bacteria</taxon>
        <taxon>Pseudomonadati</taxon>
        <taxon>Planctomycetota</taxon>
        <taxon>Planctomycetia</taxon>
        <taxon>Pirellulales</taxon>
        <taxon>Pirellulaceae</taxon>
        <taxon>Novipirellula</taxon>
    </lineage>
</organism>
<accession>A0A5C6DAD1</accession>
<dbReference type="OrthoDB" id="275637at2"/>